<dbReference type="SUPFAM" id="SSF88946">
    <property type="entry name" value="Sigma2 domain of RNA polymerase sigma factors"/>
    <property type="match status" value="1"/>
</dbReference>
<dbReference type="GO" id="GO:0016987">
    <property type="term" value="F:sigma factor activity"/>
    <property type="evidence" value="ECO:0007669"/>
    <property type="project" value="UniProtKB-KW"/>
</dbReference>
<dbReference type="NCBIfam" id="TIGR02937">
    <property type="entry name" value="sigma70-ECF"/>
    <property type="match status" value="1"/>
</dbReference>
<evidence type="ECO:0000259" key="5">
    <source>
        <dbReference type="Pfam" id="PF04542"/>
    </source>
</evidence>
<dbReference type="InterPro" id="IPR007627">
    <property type="entry name" value="RNA_pol_sigma70_r2"/>
</dbReference>
<dbReference type="Proteomes" id="UP000198982">
    <property type="component" value="Unassembled WGS sequence"/>
</dbReference>
<dbReference type="Gene3D" id="1.10.10.10">
    <property type="entry name" value="Winged helix-like DNA-binding domain superfamily/Winged helix DNA-binding domain"/>
    <property type="match status" value="1"/>
</dbReference>
<dbReference type="PANTHER" id="PTHR43133:SF53">
    <property type="entry name" value="ECF RNA POLYMERASE SIGMA-E FACTOR"/>
    <property type="match status" value="1"/>
</dbReference>
<feature type="domain" description="RNA polymerase sigma factor 70 region 4 type 2" evidence="6">
    <location>
        <begin position="149"/>
        <end position="201"/>
    </location>
</feature>
<evidence type="ECO:0000313" key="8">
    <source>
        <dbReference type="Proteomes" id="UP000198982"/>
    </source>
</evidence>
<dbReference type="Pfam" id="PF04542">
    <property type="entry name" value="Sigma70_r2"/>
    <property type="match status" value="1"/>
</dbReference>
<proteinExistence type="inferred from homology"/>
<dbReference type="InterPro" id="IPR039425">
    <property type="entry name" value="RNA_pol_sigma-70-like"/>
</dbReference>
<organism evidence="7 8">
    <name type="scientific">Pseudomonas saponiphila</name>
    <dbReference type="NCBI Taxonomy" id="556534"/>
    <lineage>
        <taxon>Bacteria</taxon>
        <taxon>Pseudomonadati</taxon>
        <taxon>Pseudomonadota</taxon>
        <taxon>Gammaproteobacteria</taxon>
        <taxon>Pseudomonadales</taxon>
        <taxon>Pseudomonadaceae</taxon>
        <taxon>Pseudomonas</taxon>
    </lineage>
</organism>
<evidence type="ECO:0000256" key="1">
    <source>
        <dbReference type="ARBA" id="ARBA00010641"/>
    </source>
</evidence>
<accession>A0A1H4PFB2</accession>
<dbReference type="Gene3D" id="1.10.1740.10">
    <property type="match status" value="1"/>
</dbReference>
<dbReference type="InterPro" id="IPR036388">
    <property type="entry name" value="WH-like_DNA-bd_sf"/>
</dbReference>
<evidence type="ECO:0000256" key="2">
    <source>
        <dbReference type="ARBA" id="ARBA00023015"/>
    </source>
</evidence>
<evidence type="ECO:0000313" key="7">
    <source>
        <dbReference type="EMBL" id="SEC06105.1"/>
    </source>
</evidence>
<keyword evidence="2" id="KW-0805">Transcription regulation</keyword>
<evidence type="ECO:0000259" key="6">
    <source>
        <dbReference type="Pfam" id="PF08281"/>
    </source>
</evidence>
<protein>
    <submittedName>
        <fullName evidence="7">RNA polymerase sigma-70 factor, ECF subfamily</fullName>
    </submittedName>
</protein>
<evidence type="ECO:0000256" key="3">
    <source>
        <dbReference type="ARBA" id="ARBA00023082"/>
    </source>
</evidence>
<dbReference type="InterPro" id="IPR014284">
    <property type="entry name" value="RNA_pol_sigma-70_dom"/>
</dbReference>
<keyword evidence="4" id="KW-0804">Transcription</keyword>
<dbReference type="AlphaFoldDB" id="A0A1H4PFB2"/>
<dbReference type="EMBL" id="FNTJ01000001">
    <property type="protein sequence ID" value="SEC06105.1"/>
    <property type="molecule type" value="Genomic_DNA"/>
</dbReference>
<keyword evidence="8" id="KW-1185">Reference proteome</keyword>
<dbReference type="SUPFAM" id="SSF88659">
    <property type="entry name" value="Sigma3 and sigma4 domains of RNA polymerase sigma factors"/>
    <property type="match status" value="1"/>
</dbReference>
<sequence length="237" mass="26512">MSMEILDMESLQHLPLTAVSDDLHLLPRLLAGEQRAFCELVRQHQGAMRSVAQAIVGQRHVDDVVQDAWLAIVRNLGGFQCRSSLKTWMLTITANAAKSHYVQSRREASRFVRPAQAGDQRCAEEGDWTPPLERHEDSPEALLCAEQLRRCLEQTLSSLPLLQRRVLLSRERQGQALEAIGGQLGISRSHVRVLLHRARLQVFAALERHQAGAFDPVAGAHRRRGSTAIKAPTSRVF</sequence>
<reference evidence="8" key="1">
    <citation type="submission" date="2016-10" db="EMBL/GenBank/DDBJ databases">
        <authorList>
            <person name="Varghese N."/>
            <person name="Submissions S."/>
        </authorList>
    </citation>
    <scope>NUCLEOTIDE SEQUENCE [LARGE SCALE GENOMIC DNA]</scope>
    <source>
        <strain evidence="8">DSM 9751</strain>
    </source>
</reference>
<dbReference type="InterPro" id="IPR013325">
    <property type="entry name" value="RNA_pol_sigma_r2"/>
</dbReference>
<comment type="similarity">
    <text evidence="1">Belongs to the sigma-70 factor family. ECF subfamily.</text>
</comment>
<dbReference type="InterPro" id="IPR013324">
    <property type="entry name" value="RNA_pol_sigma_r3/r4-like"/>
</dbReference>
<name>A0A1H4PFB2_9PSED</name>
<gene>
    <name evidence="7" type="ORF">SAMN05216178_3295</name>
</gene>
<dbReference type="PANTHER" id="PTHR43133">
    <property type="entry name" value="RNA POLYMERASE ECF-TYPE SIGMA FACTO"/>
    <property type="match status" value="1"/>
</dbReference>
<keyword evidence="3" id="KW-0731">Sigma factor</keyword>
<dbReference type="GO" id="GO:0003677">
    <property type="term" value="F:DNA binding"/>
    <property type="evidence" value="ECO:0007669"/>
    <property type="project" value="InterPro"/>
</dbReference>
<dbReference type="InterPro" id="IPR013249">
    <property type="entry name" value="RNA_pol_sigma70_r4_t2"/>
</dbReference>
<dbReference type="Pfam" id="PF08281">
    <property type="entry name" value="Sigma70_r4_2"/>
    <property type="match status" value="1"/>
</dbReference>
<feature type="domain" description="RNA polymerase sigma-70 region 2" evidence="5">
    <location>
        <begin position="40"/>
        <end position="106"/>
    </location>
</feature>
<dbReference type="CDD" id="cd06171">
    <property type="entry name" value="Sigma70_r4"/>
    <property type="match status" value="1"/>
</dbReference>
<dbReference type="GO" id="GO:0006352">
    <property type="term" value="P:DNA-templated transcription initiation"/>
    <property type="evidence" value="ECO:0007669"/>
    <property type="project" value="InterPro"/>
</dbReference>
<dbReference type="RefSeq" id="WP_425272155.1">
    <property type="nucleotide sequence ID" value="NZ_FNTJ01000001.1"/>
</dbReference>
<evidence type="ECO:0000256" key="4">
    <source>
        <dbReference type="ARBA" id="ARBA00023163"/>
    </source>
</evidence>